<keyword evidence="2" id="KW-0238">DNA-binding</keyword>
<accession>A0ABQ5ZR09</accession>
<evidence type="ECO:0000313" key="6">
    <source>
        <dbReference type="Proteomes" id="UP001156702"/>
    </source>
</evidence>
<evidence type="ECO:0000259" key="4">
    <source>
        <dbReference type="PROSITE" id="PS50943"/>
    </source>
</evidence>
<dbReference type="InterPro" id="IPR010982">
    <property type="entry name" value="Lambda_DNA-bd_dom_sf"/>
</dbReference>
<dbReference type="CDD" id="cd00093">
    <property type="entry name" value="HTH_XRE"/>
    <property type="match status" value="1"/>
</dbReference>
<protein>
    <recommendedName>
        <fullName evidence="4">HTH cro/C1-type domain-containing protein</fullName>
    </recommendedName>
</protein>
<dbReference type="PANTHER" id="PTHR36511:SF4">
    <property type="entry name" value="ANTITOXIN MQSA"/>
    <property type="match status" value="1"/>
</dbReference>
<reference evidence="6" key="1">
    <citation type="journal article" date="2019" name="Int. J. Syst. Evol. Microbiol.">
        <title>The Global Catalogue of Microorganisms (GCM) 10K type strain sequencing project: providing services to taxonomists for standard genome sequencing and annotation.</title>
        <authorList>
            <consortium name="The Broad Institute Genomics Platform"/>
            <consortium name="The Broad Institute Genome Sequencing Center for Infectious Disease"/>
            <person name="Wu L."/>
            <person name="Ma J."/>
        </authorList>
    </citation>
    <scope>NUCLEOTIDE SEQUENCE [LARGE SCALE GENOMIC DNA]</scope>
    <source>
        <strain evidence="6">NBRC 102122</strain>
    </source>
</reference>
<dbReference type="EMBL" id="BSOP01000044">
    <property type="protein sequence ID" value="GLR54035.1"/>
    <property type="molecule type" value="Genomic_DNA"/>
</dbReference>
<evidence type="ECO:0000256" key="1">
    <source>
        <dbReference type="ARBA" id="ARBA00023015"/>
    </source>
</evidence>
<dbReference type="SUPFAM" id="SSF47413">
    <property type="entry name" value="lambda repressor-like DNA-binding domains"/>
    <property type="match status" value="1"/>
</dbReference>
<evidence type="ECO:0000256" key="3">
    <source>
        <dbReference type="ARBA" id="ARBA00023163"/>
    </source>
</evidence>
<organism evidence="5 6">
    <name type="scientific">Shinella yambaruensis</name>
    <dbReference type="NCBI Taxonomy" id="415996"/>
    <lineage>
        <taxon>Bacteria</taxon>
        <taxon>Pseudomonadati</taxon>
        <taxon>Pseudomonadota</taxon>
        <taxon>Alphaproteobacteria</taxon>
        <taxon>Hyphomicrobiales</taxon>
        <taxon>Rhizobiaceae</taxon>
        <taxon>Shinella</taxon>
    </lineage>
</organism>
<keyword evidence="1" id="KW-0805">Transcription regulation</keyword>
<comment type="caution">
    <text evidence="5">The sequence shown here is derived from an EMBL/GenBank/DDBJ whole genome shotgun (WGS) entry which is preliminary data.</text>
</comment>
<dbReference type="InterPro" id="IPR001387">
    <property type="entry name" value="Cro/C1-type_HTH"/>
</dbReference>
<evidence type="ECO:0000313" key="5">
    <source>
        <dbReference type="EMBL" id="GLR54035.1"/>
    </source>
</evidence>
<keyword evidence="6" id="KW-1185">Reference proteome</keyword>
<sequence length="102" mass="11191">MAKKTAFGSELAEAMAEALAHASGAPIKDTHVHVVDADRIDPKAIRTHLNLTQEQMARFLGTSVSGYRKWEQGQRQPSGAARTLLRVMEQEPEAVLRVLRAA</sequence>
<dbReference type="Proteomes" id="UP001156702">
    <property type="component" value="Unassembled WGS sequence"/>
</dbReference>
<feature type="domain" description="HTH cro/C1-type" evidence="4">
    <location>
        <begin position="43"/>
        <end position="95"/>
    </location>
</feature>
<dbReference type="RefSeq" id="WP_244767785.1">
    <property type="nucleotide sequence ID" value="NZ_BSOP01000044.1"/>
</dbReference>
<name>A0ABQ5ZR09_9HYPH</name>
<dbReference type="Gene3D" id="1.10.260.40">
    <property type="entry name" value="lambda repressor-like DNA-binding domains"/>
    <property type="match status" value="1"/>
</dbReference>
<dbReference type="Pfam" id="PF01381">
    <property type="entry name" value="HTH_3"/>
    <property type="match status" value="1"/>
</dbReference>
<dbReference type="InterPro" id="IPR052359">
    <property type="entry name" value="HTH-type_reg/antitoxin"/>
</dbReference>
<dbReference type="PANTHER" id="PTHR36511">
    <property type="entry name" value="MERR FAMILY BACTERIAL REGULATORY PROTEIN"/>
    <property type="match status" value="1"/>
</dbReference>
<dbReference type="PROSITE" id="PS50943">
    <property type="entry name" value="HTH_CROC1"/>
    <property type="match status" value="1"/>
</dbReference>
<evidence type="ECO:0000256" key="2">
    <source>
        <dbReference type="ARBA" id="ARBA00023125"/>
    </source>
</evidence>
<proteinExistence type="predicted"/>
<gene>
    <name evidence="5" type="ORF">GCM10007923_52520</name>
</gene>
<keyword evidence="3" id="KW-0804">Transcription</keyword>